<dbReference type="NCBIfam" id="TIGR02609">
    <property type="entry name" value="doc_partner"/>
    <property type="match status" value="1"/>
</dbReference>
<comment type="caution">
    <text evidence="4">The sequence shown here is derived from an EMBL/GenBank/DDBJ whole genome shotgun (WGS) entry which is preliminary data.</text>
</comment>
<evidence type="ECO:0000313" key="5">
    <source>
        <dbReference type="Proteomes" id="UP000239047"/>
    </source>
</evidence>
<dbReference type="EMBL" id="PREZ01000009">
    <property type="protein sequence ID" value="PPA68813.1"/>
    <property type="molecule type" value="Genomic_DNA"/>
</dbReference>
<evidence type="ECO:0000259" key="2">
    <source>
        <dbReference type="SMART" id="SM00966"/>
    </source>
</evidence>
<dbReference type="InterPro" id="IPR013432">
    <property type="entry name" value="Doc_partner"/>
</dbReference>
<organism evidence="4 5">
    <name type="scientific">Jeotgalibacillus proteolyticus</name>
    <dbReference type="NCBI Taxonomy" id="2082395"/>
    <lineage>
        <taxon>Bacteria</taxon>
        <taxon>Bacillati</taxon>
        <taxon>Bacillota</taxon>
        <taxon>Bacilli</taxon>
        <taxon>Bacillales</taxon>
        <taxon>Caryophanaceae</taxon>
        <taxon>Jeotgalibacillus</taxon>
    </lineage>
</organism>
<dbReference type="EMBL" id="PREZ01000009">
    <property type="protein sequence ID" value="PPA68819.1"/>
    <property type="molecule type" value="Genomic_DNA"/>
</dbReference>
<sequence length="91" mass="10679">MNAMMGREKRHTRRLSQVGNSLSTVIPKEIVVEMQMNKGDEMEIFYDEERGEIVMRKANRSIPKGIRPDVLKAMNRTITKYDNALRNLRDR</sequence>
<reference evidence="4 5" key="1">
    <citation type="submission" date="2018-02" db="EMBL/GenBank/DDBJ databases">
        <title>Jeotgalibacillus proteolyticum sp. nov. a protease producing bacterium isolated from ocean sediments of Laizhou Bay.</title>
        <authorList>
            <person name="Li Y."/>
        </authorList>
    </citation>
    <scope>NUCLEOTIDE SEQUENCE [LARGE SCALE GENOMIC DNA]</scope>
    <source>
        <strain evidence="4 5">22-7</strain>
    </source>
</reference>
<dbReference type="GO" id="GO:0003677">
    <property type="term" value="F:DNA binding"/>
    <property type="evidence" value="ECO:0007669"/>
    <property type="project" value="UniProtKB-KW"/>
</dbReference>
<keyword evidence="5" id="KW-1185">Reference proteome</keyword>
<dbReference type="InterPro" id="IPR007159">
    <property type="entry name" value="SpoVT-AbrB_dom"/>
</dbReference>
<evidence type="ECO:0000256" key="1">
    <source>
        <dbReference type="SAM" id="MobiDB-lite"/>
    </source>
</evidence>
<proteinExistence type="predicted"/>
<dbReference type="OrthoDB" id="9795766at2"/>
<dbReference type="Gene3D" id="2.10.260.10">
    <property type="match status" value="1"/>
</dbReference>
<name>A0A2S5G758_9BACL</name>
<dbReference type="AlphaFoldDB" id="A0A2S5G758"/>
<keyword evidence="4" id="KW-0238">DNA-binding</keyword>
<evidence type="ECO:0000313" key="3">
    <source>
        <dbReference type="EMBL" id="PPA68813.1"/>
    </source>
</evidence>
<evidence type="ECO:0000313" key="4">
    <source>
        <dbReference type="EMBL" id="PPA68819.1"/>
    </source>
</evidence>
<feature type="region of interest" description="Disordered" evidence="1">
    <location>
        <begin position="1"/>
        <end position="20"/>
    </location>
</feature>
<gene>
    <name evidence="3" type="ORF">C4B60_19370</name>
    <name evidence="4" type="ORF">C4B60_19800</name>
</gene>
<protein>
    <submittedName>
        <fullName evidence="4">AbrB/MazE/SpoVT family DNA-binding domain-containing protein</fullName>
    </submittedName>
</protein>
<dbReference type="SMART" id="SM00966">
    <property type="entry name" value="SpoVT_AbrB"/>
    <property type="match status" value="1"/>
</dbReference>
<dbReference type="InterPro" id="IPR037914">
    <property type="entry name" value="SpoVT-AbrB_sf"/>
</dbReference>
<dbReference type="Pfam" id="PF04014">
    <property type="entry name" value="MazE_antitoxin"/>
    <property type="match status" value="1"/>
</dbReference>
<accession>A0A2S5G758</accession>
<dbReference type="Proteomes" id="UP000239047">
    <property type="component" value="Unassembled WGS sequence"/>
</dbReference>
<feature type="domain" description="SpoVT-AbrB" evidence="2">
    <location>
        <begin position="16"/>
        <end position="63"/>
    </location>
</feature>
<dbReference type="SUPFAM" id="SSF89447">
    <property type="entry name" value="AbrB/MazE/MraZ-like"/>
    <property type="match status" value="1"/>
</dbReference>